<dbReference type="GO" id="GO:0009306">
    <property type="term" value="P:protein secretion"/>
    <property type="evidence" value="ECO:0007669"/>
    <property type="project" value="InterPro"/>
</dbReference>
<evidence type="ECO:0000256" key="3">
    <source>
        <dbReference type="ARBA" id="ARBA00022448"/>
    </source>
</evidence>
<reference evidence="13" key="1">
    <citation type="journal article" date="2011" name="ISME J.">
        <title>The endosymbionts of the deep-sea tubeworms Riftia pachyptila and Tevnia jerichonana share an identical physiology as revealed by proteogenomic analyses.</title>
        <authorList>
            <person name="Gardebrecht A."/>
            <person name="Markert S."/>
            <person name="Felbeck H."/>
            <person name="Thuermer A."/>
            <person name="Albrecht D."/>
            <person name="Wollherr A."/>
            <person name="Kabisch J."/>
            <person name="Lehmann R."/>
            <person name="Daniel R."/>
            <person name="Liesegang H."/>
            <person name="Hecker M."/>
            <person name="Sievert S.M."/>
            <person name="Schweder T."/>
        </authorList>
    </citation>
    <scope>NUCLEOTIDE SEQUENCE [LARGE SCALE GENOMIC DNA]</scope>
</reference>
<dbReference type="InterPro" id="IPR049031">
    <property type="entry name" value="T2SSK_SAM-like_1st"/>
</dbReference>
<evidence type="ECO:0000256" key="2">
    <source>
        <dbReference type="ARBA" id="ARBA00007246"/>
    </source>
</evidence>
<dbReference type="PANTHER" id="PTHR38831:SF1">
    <property type="entry name" value="TYPE II SECRETION SYSTEM PROTEIN K-RELATED"/>
    <property type="match status" value="1"/>
</dbReference>
<keyword evidence="3 10" id="KW-0813">Transport</keyword>
<evidence type="ECO:0000256" key="8">
    <source>
        <dbReference type="ARBA" id="ARBA00022989"/>
    </source>
</evidence>
<evidence type="ECO:0000313" key="13">
    <source>
        <dbReference type="EMBL" id="EGV51896.1"/>
    </source>
</evidence>
<accession>G2DBT8</accession>
<keyword evidence="7" id="KW-0653">Protein transport</keyword>
<keyword evidence="8" id="KW-1133">Transmembrane helix</keyword>
<evidence type="ECO:0000256" key="1">
    <source>
        <dbReference type="ARBA" id="ARBA00004533"/>
    </source>
</evidence>
<evidence type="ECO:0000259" key="11">
    <source>
        <dbReference type="Pfam" id="PF03934"/>
    </source>
</evidence>
<evidence type="ECO:0000256" key="9">
    <source>
        <dbReference type="ARBA" id="ARBA00023136"/>
    </source>
</evidence>
<feature type="domain" description="T2SS protein K first SAM-like" evidence="12">
    <location>
        <begin position="112"/>
        <end position="220"/>
    </location>
</feature>
<name>G2DBT8_9GAMM</name>
<dbReference type="SUPFAM" id="SSF54523">
    <property type="entry name" value="Pili subunits"/>
    <property type="match status" value="1"/>
</dbReference>
<dbReference type="Pfam" id="PF21687">
    <property type="entry name" value="T2SSK_1st"/>
    <property type="match status" value="1"/>
</dbReference>
<dbReference type="Gene3D" id="1.10.40.60">
    <property type="entry name" value="EpsJ-like"/>
    <property type="match status" value="2"/>
</dbReference>
<dbReference type="EMBL" id="AFOC01000022">
    <property type="protein sequence ID" value="EGV51896.1"/>
    <property type="molecule type" value="Genomic_DNA"/>
</dbReference>
<dbReference type="Proteomes" id="UP000004491">
    <property type="component" value="Unassembled WGS sequence"/>
</dbReference>
<comment type="similarity">
    <text evidence="2 10">Belongs to the GSP K family.</text>
</comment>
<dbReference type="PATRIC" id="fig|1048808.3.peg.1063"/>
<dbReference type="NCBIfam" id="NF037980">
    <property type="entry name" value="T2SS_GspK"/>
    <property type="match status" value="1"/>
</dbReference>
<keyword evidence="4 10" id="KW-1003">Cell membrane</keyword>
<dbReference type="InterPro" id="IPR045584">
    <property type="entry name" value="Pilin-like"/>
</dbReference>
<dbReference type="Gene3D" id="3.30.1300.30">
    <property type="entry name" value="GSPII I/J protein-like"/>
    <property type="match status" value="1"/>
</dbReference>
<dbReference type="PIRSF" id="PIRSF002786">
    <property type="entry name" value="XcpX"/>
    <property type="match status" value="1"/>
</dbReference>
<dbReference type="AlphaFoldDB" id="G2DBT8"/>
<evidence type="ECO:0000256" key="4">
    <source>
        <dbReference type="ARBA" id="ARBA00022475"/>
    </source>
</evidence>
<evidence type="ECO:0000259" key="12">
    <source>
        <dbReference type="Pfam" id="PF21687"/>
    </source>
</evidence>
<dbReference type="InterPro" id="IPR005628">
    <property type="entry name" value="GspK"/>
</dbReference>
<gene>
    <name evidence="13" type="ORF">Rifp1Sym_av00050</name>
</gene>
<proteinExistence type="inferred from homology"/>
<dbReference type="InterPro" id="IPR038072">
    <property type="entry name" value="GspK_central_sf"/>
</dbReference>
<dbReference type="PANTHER" id="PTHR38831">
    <property type="entry name" value="TYPE II SECRETION SYSTEM PROTEIN K"/>
    <property type="match status" value="1"/>
</dbReference>
<keyword evidence="9 10" id="KW-0472">Membrane</keyword>
<dbReference type="Pfam" id="PF03934">
    <property type="entry name" value="T2SSK"/>
    <property type="match status" value="1"/>
</dbReference>
<evidence type="ECO:0000256" key="10">
    <source>
        <dbReference type="PIRNR" id="PIRNR002786"/>
    </source>
</evidence>
<comment type="subcellular location">
    <subcellularLocation>
        <location evidence="1 10">Cell inner membrane</location>
    </subcellularLocation>
</comment>
<evidence type="ECO:0000256" key="5">
    <source>
        <dbReference type="ARBA" id="ARBA00022519"/>
    </source>
</evidence>
<dbReference type="GO" id="GO:0005886">
    <property type="term" value="C:plasma membrane"/>
    <property type="evidence" value="ECO:0007669"/>
    <property type="project" value="UniProtKB-SubCell"/>
</dbReference>
<keyword evidence="14" id="KW-1185">Reference proteome</keyword>
<organism evidence="13 14">
    <name type="scientific">endosymbiont of Riftia pachyptila</name>
    <name type="common">vent Ph05</name>
    <dbReference type="NCBI Taxonomy" id="1048808"/>
    <lineage>
        <taxon>Bacteria</taxon>
        <taxon>Pseudomonadati</taxon>
        <taxon>Pseudomonadota</taxon>
        <taxon>Gammaproteobacteria</taxon>
        <taxon>sulfur-oxidizing symbionts</taxon>
    </lineage>
</organism>
<evidence type="ECO:0000256" key="7">
    <source>
        <dbReference type="ARBA" id="ARBA00022927"/>
    </source>
</evidence>
<feature type="domain" description="T2SS protein K second SAM-like" evidence="11">
    <location>
        <begin position="225"/>
        <end position="270"/>
    </location>
</feature>
<keyword evidence="6" id="KW-0812">Transmembrane</keyword>
<evidence type="ECO:0000313" key="14">
    <source>
        <dbReference type="Proteomes" id="UP000004491"/>
    </source>
</evidence>
<keyword evidence="5 10" id="KW-0997">Cell inner membrane</keyword>
<evidence type="ECO:0000256" key="6">
    <source>
        <dbReference type="ARBA" id="ARBA00022692"/>
    </source>
</evidence>
<dbReference type="InterPro" id="IPR049179">
    <property type="entry name" value="T2SSK_SAM-like_2nd"/>
</dbReference>
<sequence length="330" mass="36620">MMQHTPAPPRSQRGVALITALVIVSLASITAIAMTEKMQISTRRTANVLHADQRYFLTLGSEAWAKGQLIRDKEEDAKHDKYDGLDEDWAKELPATAIDVGQIEAKIIDLQARFNLNNLYLEAEANEDSKTEFARQLAYFKRLLQALGLEPGIAQAVADWIDADINPSFPDGAEDNEYLGREPPYRTPNSQMASVTELRLIAGVTPEIYDKLEPYVTTLPTASKLNVNTADPILLGALSDNLDESSSKSLSEGRKEDPFTTIKAFKDRLKSILGDNNNQLEEIASLVDVSSHYFLLKTTVSMDTSSQTLQTIFTRDDQGTRVLQRAIGLF</sequence>
<dbReference type="SUPFAM" id="SSF158544">
    <property type="entry name" value="GspK insert domain-like"/>
    <property type="match status" value="1"/>
</dbReference>
<protein>
    <recommendedName>
        <fullName evidence="10">Type II secretion system protein K</fullName>
    </recommendedName>
</protein>
<comment type="caution">
    <text evidence="13">The sequence shown here is derived from an EMBL/GenBank/DDBJ whole genome shotgun (WGS) entry which is preliminary data.</text>
</comment>